<accession>A0ACC0MXH7</accession>
<reference evidence="1" key="1">
    <citation type="submission" date="2022-02" db="EMBL/GenBank/DDBJ databases">
        <title>Plant Genome Project.</title>
        <authorList>
            <person name="Zhang R.-G."/>
        </authorList>
    </citation>
    <scope>NUCLEOTIDE SEQUENCE</scope>
    <source>
        <strain evidence="1">AT1</strain>
    </source>
</reference>
<evidence type="ECO:0000313" key="2">
    <source>
        <dbReference type="Proteomes" id="UP001062846"/>
    </source>
</evidence>
<sequence>MLSGSKSTFFLYFLLLLIDGILHCHAWGTARHEFVVKEAPYTRLCKTKTILTVNGQFPGPTLYAYRGDEIVVDVYNRGKHNITIHWHGVKQPRNPWSDGPEYITQCPIQPGAKFSQKIIFSVEEGTIWWHAHSDWSRATVHGAIIVYPKYGTGYPFPKPWAEVPILLGEWWNKDVMDVMEEALITGGDPNVSDALTINGQPGALYPCSKLEAYKLNVQHGRTYLLRIINAALNTILFFAIAKHNLTVVGADASYTKPLTTNYLTVAPGQSYDALLHADQSPDHRYYMAARAYSSASAVPFDNTTTTAIVQYRKNHRHPRSLPPCFPYLPYYNDTRAFIHSVKGLRSLANERYPVSVPTKNITTHLISTVSINLFPCPNITCEGPNGSRLAASMNNISFATPSIDILQSYYYYDILQSYYYYHITRSFGTWFPSLPPYVFNFTADILPLDLEISFFVVGSGLGNFDPYKDPSTYNLVDPPERNTAIVPKNGWLAIRFRADNPASTSGSSPSTSNTTADYSTRDLVKQIMSHEVAIAELSNLPSSRAVYQRNGNIFFRTSVPKATTFEQSQLDAAKAKLQKLNSA</sequence>
<organism evidence="1 2">
    <name type="scientific">Rhododendron molle</name>
    <name type="common">Chinese azalea</name>
    <name type="synonym">Azalea mollis</name>
    <dbReference type="NCBI Taxonomy" id="49168"/>
    <lineage>
        <taxon>Eukaryota</taxon>
        <taxon>Viridiplantae</taxon>
        <taxon>Streptophyta</taxon>
        <taxon>Embryophyta</taxon>
        <taxon>Tracheophyta</taxon>
        <taxon>Spermatophyta</taxon>
        <taxon>Magnoliopsida</taxon>
        <taxon>eudicotyledons</taxon>
        <taxon>Gunneridae</taxon>
        <taxon>Pentapetalae</taxon>
        <taxon>asterids</taxon>
        <taxon>Ericales</taxon>
        <taxon>Ericaceae</taxon>
        <taxon>Ericoideae</taxon>
        <taxon>Rhodoreae</taxon>
        <taxon>Rhododendron</taxon>
    </lineage>
</organism>
<dbReference type="EMBL" id="CM046394">
    <property type="protein sequence ID" value="KAI8545625.1"/>
    <property type="molecule type" value="Genomic_DNA"/>
</dbReference>
<comment type="caution">
    <text evidence="1">The sequence shown here is derived from an EMBL/GenBank/DDBJ whole genome shotgun (WGS) entry which is preliminary data.</text>
</comment>
<evidence type="ECO:0000313" key="1">
    <source>
        <dbReference type="EMBL" id="KAI8545625.1"/>
    </source>
</evidence>
<proteinExistence type="predicted"/>
<gene>
    <name evidence="1" type="ORF">RHMOL_Rhmol07G0054200</name>
</gene>
<keyword evidence="2" id="KW-1185">Reference proteome</keyword>
<protein>
    <submittedName>
        <fullName evidence="1">Uncharacterized protein</fullName>
    </submittedName>
</protein>
<dbReference type="Proteomes" id="UP001062846">
    <property type="component" value="Chromosome 7"/>
</dbReference>
<name>A0ACC0MXH7_RHOML</name>